<feature type="domain" description="Carrier" evidence="1">
    <location>
        <begin position="164"/>
        <end position="242"/>
    </location>
</feature>
<feature type="non-terminal residue" evidence="2">
    <location>
        <position position="1"/>
    </location>
</feature>
<dbReference type="SUPFAM" id="SSF56801">
    <property type="entry name" value="Acetyl-CoA synthetase-like"/>
    <property type="match status" value="1"/>
</dbReference>
<evidence type="ECO:0000259" key="1">
    <source>
        <dbReference type="PROSITE" id="PS50075"/>
    </source>
</evidence>
<dbReference type="GO" id="GO:0031177">
    <property type="term" value="F:phosphopantetheine binding"/>
    <property type="evidence" value="ECO:0007669"/>
    <property type="project" value="TreeGrafter"/>
</dbReference>
<dbReference type="GO" id="GO:0044550">
    <property type="term" value="P:secondary metabolite biosynthetic process"/>
    <property type="evidence" value="ECO:0007669"/>
    <property type="project" value="TreeGrafter"/>
</dbReference>
<dbReference type="GO" id="GO:0005737">
    <property type="term" value="C:cytoplasm"/>
    <property type="evidence" value="ECO:0007669"/>
    <property type="project" value="TreeGrafter"/>
</dbReference>
<dbReference type="PANTHER" id="PTHR45527">
    <property type="entry name" value="NONRIBOSOMAL PEPTIDE SYNTHETASE"/>
    <property type="match status" value="1"/>
</dbReference>
<dbReference type="GO" id="GO:0043041">
    <property type="term" value="P:amino acid activation for nonribosomal peptide biosynthetic process"/>
    <property type="evidence" value="ECO:0007669"/>
    <property type="project" value="TreeGrafter"/>
</dbReference>
<dbReference type="AlphaFoldDB" id="A0A820JMK4"/>
<dbReference type="PANTHER" id="PTHR45527:SF1">
    <property type="entry name" value="FATTY ACID SYNTHASE"/>
    <property type="match status" value="1"/>
</dbReference>
<sequence>TGQDGELLVGGAGVFAGYLGRDDLTARALVEIDGELFYRTGDLVTMDDNGFLRYQGRKDYQIKLHGQRIELGEIEQCLLRRSISACVVSKWDDDHLVAYVQSSHVNEEQLRQHCQSHLSPHMTPSLFVILDKLPLNANGKIDRKLLPPPSFSSMHLTNNDELLLPMNETESIIHHIWCDLLNQKQISTNTGIFSIGGHSLIIMQLFHRYKIQFHFKTNSLSISSLFQHPTIIDHAKLIHQTMNVTQDINEYHWSSLYMVKGC</sequence>
<dbReference type="InterPro" id="IPR042099">
    <property type="entry name" value="ANL_N_sf"/>
</dbReference>
<gene>
    <name evidence="2" type="ORF">OKA104_LOCUS47696</name>
</gene>
<evidence type="ECO:0000313" key="3">
    <source>
        <dbReference type="Proteomes" id="UP000663881"/>
    </source>
</evidence>
<dbReference type="Gene3D" id="3.40.50.12780">
    <property type="entry name" value="N-terminal domain of ligase-like"/>
    <property type="match status" value="1"/>
</dbReference>
<dbReference type="InterPro" id="IPR025110">
    <property type="entry name" value="AMP-bd_C"/>
</dbReference>
<feature type="non-terminal residue" evidence="2">
    <location>
        <position position="262"/>
    </location>
</feature>
<reference evidence="2" key="1">
    <citation type="submission" date="2021-02" db="EMBL/GenBank/DDBJ databases">
        <authorList>
            <person name="Nowell W R."/>
        </authorList>
    </citation>
    <scope>NUCLEOTIDE SEQUENCE</scope>
</reference>
<dbReference type="Proteomes" id="UP000663881">
    <property type="component" value="Unassembled WGS sequence"/>
</dbReference>
<dbReference type="Gene3D" id="1.10.1200.10">
    <property type="entry name" value="ACP-like"/>
    <property type="match status" value="1"/>
</dbReference>
<dbReference type="Pfam" id="PF00550">
    <property type="entry name" value="PP-binding"/>
    <property type="match status" value="1"/>
</dbReference>
<dbReference type="InterPro" id="IPR036736">
    <property type="entry name" value="ACP-like_sf"/>
</dbReference>
<protein>
    <recommendedName>
        <fullName evidence="1">Carrier domain-containing protein</fullName>
    </recommendedName>
</protein>
<dbReference type="Gene3D" id="3.30.300.30">
    <property type="match status" value="1"/>
</dbReference>
<name>A0A820JMK4_9BILA</name>
<dbReference type="Pfam" id="PF13193">
    <property type="entry name" value="AMP-binding_C"/>
    <property type="match status" value="1"/>
</dbReference>
<evidence type="ECO:0000313" key="2">
    <source>
        <dbReference type="EMBL" id="CAF4329589.1"/>
    </source>
</evidence>
<comment type="caution">
    <text evidence="2">The sequence shown here is derived from an EMBL/GenBank/DDBJ whole genome shotgun (WGS) entry which is preliminary data.</text>
</comment>
<accession>A0A820JMK4</accession>
<dbReference type="SUPFAM" id="SSF47336">
    <property type="entry name" value="ACP-like"/>
    <property type="match status" value="1"/>
</dbReference>
<proteinExistence type="predicted"/>
<dbReference type="EMBL" id="CAJOAY010019359">
    <property type="protein sequence ID" value="CAF4329589.1"/>
    <property type="molecule type" value="Genomic_DNA"/>
</dbReference>
<organism evidence="2 3">
    <name type="scientific">Adineta steineri</name>
    <dbReference type="NCBI Taxonomy" id="433720"/>
    <lineage>
        <taxon>Eukaryota</taxon>
        <taxon>Metazoa</taxon>
        <taxon>Spiralia</taxon>
        <taxon>Gnathifera</taxon>
        <taxon>Rotifera</taxon>
        <taxon>Eurotatoria</taxon>
        <taxon>Bdelloidea</taxon>
        <taxon>Adinetida</taxon>
        <taxon>Adinetidae</taxon>
        <taxon>Adineta</taxon>
    </lineage>
</organism>
<dbReference type="PROSITE" id="PS50075">
    <property type="entry name" value="CARRIER"/>
    <property type="match status" value="1"/>
</dbReference>
<dbReference type="InterPro" id="IPR045851">
    <property type="entry name" value="AMP-bd_C_sf"/>
</dbReference>
<dbReference type="InterPro" id="IPR009081">
    <property type="entry name" value="PP-bd_ACP"/>
</dbReference>